<dbReference type="Gene3D" id="3.30.930.10">
    <property type="entry name" value="Bira Bifunctional Protein, Domain 2"/>
    <property type="match status" value="1"/>
</dbReference>
<keyword evidence="9" id="KW-1185">Reference proteome</keyword>
<dbReference type="VEuPathDB" id="TriTrypDB:LPMP_260810"/>
<dbReference type="GeneID" id="22575984"/>
<dbReference type="AlphaFoldDB" id="A0A088RTI3"/>
<dbReference type="PIRSF" id="PIRSF001555">
    <property type="entry name" value="Asp_ammon_ligase"/>
    <property type="match status" value="1"/>
</dbReference>
<keyword evidence="4" id="KW-0547">Nucleotide-binding</keyword>
<dbReference type="NCBIfam" id="TIGR00669">
    <property type="entry name" value="asnA"/>
    <property type="match status" value="1"/>
</dbReference>
<evidence type="ECO:0000256" key="5">
    <source>
        <dbReference type="ARBA" id="ARBA00022840"/>
    </source>
</evidence>
<evidence type="ECO:0000256" key="4">
    <source>
        <dbReference type="ARBA" id="ARBA00022741"/>
    </source>
</evidence>
<dbReference type="InterPro" id="IPR006195">
    <property type="entry name" value="aa-tRNA-synth_II"/>
</dbReference>
<dbReference type="SUPFAM" id="SSF55681">
    <property type="entry name" value="Class II aaRS and biotin synthetases"/>
    <property type="match status" value="1"/>
</dbReference>
<proteinExistence type="predicted"/>
<sequence length="353" mass="39859">MSSDPQAYVDLQLRILKVKAIFTEELANALNLIQVECPMLARVGDGMQDNLSGVEKAVQVHVKEIPEENYEVVHSLAKWKRQTLGEHKFPVGLGILTNMRALRVEDTLDNIHSVYVDQWDWERVIAPADRCLEYLQATVRSLYEVLRQTERRLCAEFPDITPVLPESITFVHTEQLLKRYPELDPKSREREAVKEFGAVFLIGIGCKLSHGDYHDARAPDYDDWSSPVSVDSSKIGFPTAGGEKPSVNPIMSLQGLNGDILVYNAALDDVLELSSMGIRVDQETLRRQLEMTGNNERLQCKWHQCLLNGDLPQTIGGGIGQSRMAMFMLRKKHIGEVQCGVWSHETTVKHLLL</sequence>
<dbReference type="PANTHER" id="PTHR30073">
    <property type="entry name" value="ASPARTATE--AMMONIA LIGASE"/>
    <property type="match status" value="1"/>
</dbReference>
<reference evidence="8 9" key="1">
    <citation type="journal article" date="2015" name="Sci. Rep.">
        <title>The genome of Leishmania panamensis: insights into genomics of the L. (Viannia) subgenus.</title>
        <authorList>
            <person name="Llanes A."/>
            <person name="Restrepo C.M."/>
            <person name="Vecchio G.D."/>
            <person name="Anguizola F.J."/>
            <person name="Lleonart R."/>
        </authorList>
    </citation>
    <scope>NUCLEOTIDE SEQUENCE [LARGE SCALE GENOMIC DNA]</scope>
    <source>
        <strain evidence="8 9">MHOM/PA/94/PSC-1</strain>
    </source>
</reference>
<dbReference type="GO" id="GO:0004071">
    <property type="term" value="F:aspartate-ammonia ligase activity"/>
    <property type="evidence" value="ECO:0007669"/>
    <property type="project" value="UniProtKB-EC"/>
</dbReference>
<evidence type="ECO:0000313" key="9">
    <source>
        <dbReference type="Proteomes" id="UP000063063"/>
    </source>
</evidence>
<dbReference type="GO" id="GO:0005829">
    <property type="term" value="C:cytosol"/>
    <property type="evidence" value="ECO:0007669"/>
    <property type="project" value="TreeGrafter"/>
</dbReference>
<organism evidence="8 9">
    <name type="scientific">Leishmania panamensis</name>
    <dbReference type="NCBI Taxonomy" id="5679"/>
    <lineage>
        <taxon>Eukaryota</taxon>
        <taxon>Discoba</taxon>
        <taxon>Euglenozoa</taxon>
        <taxon>Kinetoplastea</taxon>
        <taxon>Metakinetoplastina</taxon>
        <taxon>Trypanosomatida</taxon>
        <taxon>Trypanosomatidae</taxon>
        <taxon>Leishmaniinae</taxon>
        <taxon>Leishmania</taxon>
        <taxon>Leishmania guyanensis species complex</taxon>
    </lineage>
</organism>
<evidence type="ECO:0000256" key="1">
    <source>
        <dbReference type="ARBA" id="ARBA00022490"/>
    </source>
</evidence>
<keyword evidence="3" id="KW-0028">Amino-acid biosynthesis</keyword>
<evidence type="ECO:0000256" key="2">
    <source>
        <dbReference type="ARBA" id="ARBA00022598"/>
    </source>
</evidence>
<dbReference type="Proteomes" id="UP000063063">
    <property type="component" value="Chromosome 26"/>
</dbReference>
<keyword evidence="1" id="KW-0963">Cytoplasm</keyword>
<accession>A0A088RTI3</accession>
<dbReference type="eggNOG" id="ENOG502QTPF">
    <property type="taxonomic scope" value="Eukaryota"/>
</dbReference>
<gene>
    <name evidence="8" type="ORF">LPMP_260810</name>
</gene>
<keyword evidence="6" id="KW-0061">Asparagine biosynthesis</keyword>
<dbReference type="GO" id="GO:0006529">
    <property type="term" value="P:asparagine biosynthetic process"/>
    <property type="evidence" value="ECO:0007669"/>
    <property type="project" value="UniProtKB-KW"/>
</dbReference>
<feature type="domain" description="Aminoacyl-transfer RNA synthetases class-II family profile" evidence="7">
    <location>
        <begin position="17"/>
        <end position="353"/>
    </location>
</feature>
<dbReference type="KEGG" id="lpan:LPMP_260810"/>
<dbReference type="RefSeq" id="XP_010699902.1">
    <property type="nucleotide sequence ID" value="XM_010701600.1"/>
</dbReference>
<dbReference type="GO" id="GO:0005524">
    <property type="term" value="F:ATP binding"/>
    <property type="evidence" value="ECO:0007669"/>
    <property type="project" value="UniProtKB-KW"/>
</dbReference>
<dbReference type="PANTHER" id="PTHR30073:SF5">
    <property type="entry name" value="ASPARTATE--AMMONIA LIGASE"/>
    <property type="match status" value="1"/>
</dbReference>
<dbReference type="OrthoDB" id="35878at2759"/>
<keyword evidence="5" id="KW-0067">ATP-binding</keyword>
<dbReference type="InterPro" id="IPR045864">
    <property type="entry name" value="aa-tRNA-synth_II/BPL/LPL"/>
</dbReference>
<dbReference type="PROSITE" id="PS50862">
    <property type="entry name" value="AA_TRNA_LIGASE_II"/>
    <property type="match status" value="1"/>
</dbReference>
<evidence type="ECO:0000313" key="8">
    <source>
        <dbReference type="EMBL" id="AIN99195.1"/>
    </source>
</evidence>
<evidence type="ECO:0000256" key="6">
    <source>
        <dbReference type="ARBA" id="ARBA00022888"/>
    </source>
</evidence>
<evidence type="ECO:0000256" key="3">
    <source>
        <dbReference type="ARBA" id="ARBA00022605"/>
    </source>
</evidence>
<dbReference type="Pfam" id="PF03590">
    <property type="entry name" value="AsnA"/>
    <property type="match status" value="1"/>
</dbReference>
<dbReference type="EMBL" id="CP009395">
    <property type="protein sequence ID" value="AIN99195.1"/>
    <property type="molecule type" value="Genomic_DNA"/>
</dbReference>
<protein>
    <submittedName>
        <fullName evidence="8">Asparagine synthetase, putative</fullName>
        <ecNumber evidence="8">6.3.1.1</ecNumber>
    </submittedName>
</protein>
<evidence type="ECO:0000259" key="7">
    <source>
        <dbReference type="PROSITE" id="PS50862"/>
    </source>
</evidence>
<dbReference type="InterPro" id="IPR004618">
    <property type="entry name" value="AsnA"/>
</dbReference>
<dbReference type="VEuPathDB" id="TriTrypDB:LPAL13_260012800"/>
<name>A0A088RTI3_LEIPA</name>
<keyword evidence="2 8" id="KW-0436">Ligase</keyword>
<dbReference type="EC" id="6.3.1.1" evidence="8"/>